<comment type="caution">
    <text evidence="1">The sequence shown here is derived from an EMBL/GenBank/DDBJ whole genome shotgun (WGS) entry which is preliminary data.</text>
</comment>
<reference evidence="1 2" key="1">
    <citation type="submission" date="2018-06" db="EMBL/GenBank/DDBJ databases">
        <title>Extensive metabolic versatility and redundancy in microbially diverse, dynamic hydrothermal sediments.</title>
        <authorList>
            <person name="Dombrowski N."/>
            <person name="Teske A."/>
            <person name="Baker B.J."/>
        </authorList>
    </citation>
    <scope>NUCLEOTIDE SEQUENCE [LARGE SCALE GENOMIC DNA]</scope>
    <source>
        <strain evidence="1">B7_G13</strain>
    </source>
</reference>
<dbReference type="Proteomes" id="UP000277457">
    <property type="component" value="Unassembled WGS sequence"/>
</dbReference>
<gene>
    <name evidence="1" type="ORF">DRZ78_02910</name>
</gene>
<proteinExistence type="predicted"/>
<dbReference type="EMBL" id="QMPY01000091">
    <property type="protein sequence ID" value="RLE07484.1"/>
    <property type="molecule type" value="Genomic_DNA"/>
</dbReference>
<name>A0A662D4K6_UNCAE</name>
<organism evidence="1 2">
    <name type="scientific">Aerophobetes bacterium</name>
    <dbReference type="NCBI Taxonomy" id="2030807"/>
    <lineage>
        <taxon>Bacteria</taxon>
        <taxon>Candidatus Aerophobota</taxon>
    </lineage>
</organism>
<protein>
    <submittedName>
        <fullName evidence="1">Uncharacterized protein</fullName>
    </submittedName>
</protein>
<accession>A0A662D4K6</accession>
<dbReference type="AlphaFoldDB" id="A0A662D4K6"/>
<evidence type="ECO:0000313" key="2">
    <source>
        <dbReference type="Proteomes" id="UP000277457"/>
    </source>
</evidence>
<evidence type="ECO:0000313" key="1">
    <source>
        <dbReference type="EMBL" id="RLE07484.1"/>
    </source>
</evidence>
<sequence length="374" mass="43765">MEYTNLRDWLDAHEVSIDELGTDNVADACYQALLDILRDDYYSTYVSDNKSEIASELLNEFPEISPSDFLELINRFIEKKEEDWRILISDNFDGESGYENFYLEHEAEFADWLKKQGKEFKDDMDYYLNESVDDLLEFAYEYLGGKKAIDIASGIRDVKVLEKIDVEGFIERNKDELLNILEEMIDDYLCDMKWFKEWVIDSNDFDNNYHDYITPDDYFPRSSFAWEFSTSYDPEELNKKMSDIGLIFFELNGVVYVSLSAVGMSMMPALYYAYALYSNLNIDPKEIAQDIVSHGVGYYKYVIKENRLAELADYIGYSIEKLDEINKRDYEEFNNLLNKLKEEMNEGKINRLEAAVISMVAIVRKPDVEGAKTH</sequence>